<comment type="subunit">
    <text evidence="6">Component of the lipopolysaccharide transport and assembly complex. Interacts with LptD.</text>
</comment>
<dbReference type="GO" id="GO:0015920">
    <property type="term" value="P:lipopolysaccharide transport"/>
    <property type="evidence" value="ECO:0007669"/>
    <property type="project" value="TreeGrafter"/>
</dbReference>
<dbReference type="Proteomes" id="UP000244930">
    <property type="component" value="Chromosome"/>
</dbReference>
<dbReference type="GO" id="GO:0009279">
    <property type="term" value="C:cell outer membrane"/>
    <property type="evidence" value="ECO:0007669"/>
    <property type="project" value="UniProtKB-SubCell"/>
</dbReference>
<dbReference type="KEGG" id="acom:CEW83_20295"/>
<keyword evidence="9" id="KW-1185">Reference proteome</keyword>
<comment type="subcellular location">
    <subcellularLocation>
        <location evidence="6">Cell outer membrane</location>
        <topology evidence="6">Lipid-anchor</topology>
    </subcellularLocation>
</comment>
<comment type="similarity">
    <text evidence="6">Belongs to the LptE lipoprotein family.</text>
</comment>
<dbReference type="InterPro" id="IPR007485">
    <property type="entry name" value="LPS_assembly_LptE"/>
</dbReference>
<evidence type="ECO:0000256" key="6">
    <source>
        <dbReference type="HAMAP-Rule" id="MF_01186"/>
    </source>
</evidence>
<dbReference type="PANTHER" id="PTHR38098:SF1">
    <property type="entry name" value="LPS-ASSEMBLY LIPOPROTEIN LPTE"/>
    <property type="match status" value="1"/>
</dbReference>
<dbReference type="PROSITE" id="PS51257">
    <property type="entry name" value="PROKAR_LIPOPROTEIN"/>
    <property type="match status" value="1"/>
</dbReference>
<name>A0A2U8GW89_9RHOO</name>
<keyword evidence="3 6" id="KW-0564">Palmitate</keyword>
<reference evidence="8 9" key="1">
    <citation type="submission" date="2017-06" db="EMBL/GenBank/DDBJ databases">
        <title>Azoarcus.</title>
        <authorList>
            <person name="Woo J.-H."/>
            <person name="Kim H.-S."/>
        </authorList>
    </citation>
    <scope>NUCLEOTIDE SEQUENCE [LARGE SCALE GENOMIC DNA]</scope>
    <source>
        <strain evidence="8 9">TSPY31</strain>
    </source>
</reference>
<evidence type="ECO:0000256" key="4">
    <source>
        <dbReference type="ARBA" id="ARBA00023237"/>
    </source>
</evidence>
<dbReference type="GO" id="GO:0043165">
    <property type="term" value="P:Gram-negative-bacterium-type cell outer membrane assembly"/>
    <property type="evidence" value="ECO:0007669"/>
    <property type="project" value="UniProtKB-UniRule"/>
</dbReference>
<sequence>MHSNSARRRLLKAGAALAASAMLAGCGFHLRGPQPLAFSTLHVSASQFSDLGSAIRRKVELSGTTTITEDASKAEARLQILANERGREILSLTSSGTVREYQLTQRIRFRLIDSKNTELIPPTNISGQREYTFDDEEVLGKEQEETLLYRDMQADLVQQIMRRLAAYRRPQ</sequence>
<comment type="function">
    <text evidence="6">Together with LptD, is involved in the assembly of lipopolysaccharide (LPS) at the surface of the outer membrane. Required for the proper assembly of LptD. Binds LPS and may serve as the LPS recognition site at the outer membrane.</text>
</comment>
<evidence type="ECO:0000313" key="8">
    <source>
        <dbReference type="EMBL" id="AWI77286.1"/>
    </source>
</evidence>
<dbReference type="Pfam" id="PF04390">
    <property type="entry name" value="LptE"/>
    <property type="match status" value="1"/>
</dbReference>
<accession>A0A2U8GW89</accession>
<dbReference type="EMBL" id="CP022187">
    <property type="protein sequence ID" value="AWI77286.1"/>
    <property type="molecule type" value="Genomic_DNA"/>
</dbReference>
<dbReference type="HAMAP" id="MF_01186">
    <property type="entry name" value="LPS_assembly_LptE"/>
    <property type="match status" value="1"/>
</dbReference>
<dbReference type="Gene3D" id="3.30.160.150">
    <property type="entry name" value="Lipoprotein like domain"/>
    <property type="match status" value="1"/>
</dbReference>
<evidence type="ECO:0000313" key="9">
    <source>
        <dbReference type="Proteomes" id="UP000244930"/>
    </source>
</evidence>
<organism evidence="8 9">
    <name type="scientific">Parazoarcus communis</name>
    <dbReference type="NCBI Taxonomy" id="41977"/>
    <lineage>
        <taxon>Bacteria</taxon>
        <taxon>Pseudomonadati</taxon>
        <taxon>Pseudomonadota</taxon>
        <taxon>Betaproteobacteria</taxon>
        <taxon>Rhodocyclales</taxon>
        <taxon>Zoogloeaceae</taxon>
        <taxon>Parazoarcus</taxon>
    </lineage>
</organism>
<dbReference type="InterPro" id="IPR006311">
    <property type="entry name" value="TAT_signal"/>
</dbReference>
<evidence type="ECO:0000256" key="5">
    <source>
        <dbReference type="ARBA" id="ARBA00023288"/>
    </source>
</evidence>
<protein>
    <recommendedName>
        <fullName evidence="6">LPS-assembly lipoprotein LptE</fullName>
    </recommendedName>
</protein>
<evidence type="ECO:0000256" key="1">
    <source>
        <dbReference type="ARBA" id="ARBA00022729"/>
    </source>
</evidence>
<dbReference type="PROSITE" id="PS51318">
    <property type="entry name" value="TAT"/>
    <property type="match status" value="1"/>
</dbReference>
<evidence type="ECO:0000256" key="3">
    <source>
        <dbReference type="ARBA" id="ARBA00023139"/>
    </source>
</evidence>
<keyword evidence="1 6" id="KW-0732">Signal</keyword>
<evidence type="ECO:0000256" key="7">
    <source>
        <dbReference type="SAM" id="SignalP"/>
    </source>
</evidence>
<dbReference type="GO" id="GO:1990351">
    <property type="term" value="C:transporter complex"/>
    <property type="evidence" value="ECO:0007669"/>
    <property type="project" value="TreeGrafter"/>
</dbReference>
<keyword evidence="5 6" id="KW-0449">Lipoprotein</keyword>
<feature type="chain" id="PRO_5016106526" description="LPS-assembly lipoprotein LptE" evidence="7">
    <location>
        <begin position="25"/>
        <end position="171"/>
    </location>
</feature>
<proteinExistence type="inferred from homology"/>
<dbReference type="GO" id="GO:0001530">
    <property type="term" value="F:lipopolysaccharide binding"/>
    <property type="evidence" value="ECO:0007669"/>
    <property type="project" value="TreeGrafter"/>
</dbReference>
<keyword evidence="4 6" id="KW-0998">Cell outer membrane</keyword>
<dbReference type="RefSeq" id="WP_108950984.1">
    <property type="nucleotide sequence ID" value="NZ_CP022187.1"/>
</dbReference>
<keyword evidence="2 6" id="KW-0472">Membrane</keyword>
<gene>
    <name evidence="6" type="primary">lptE</name>
    <name evidence="8" type="ORF">CEW83_20295</name>
</gene>
<dbReference type="AlphaFoldDB" id="A0A2U8GW89"/>
<evidence type="ECO:0000256" key="2">
    <source>
        <dbReference type="ARBA" id="ARBA00023136"/>
    </source>
</evidence>
<dbReference type="PANTHER" id="PTHR38098">
    <property type="entry name" value="LPS-ASSEMBLY LIPOPROTEIN LPTE"/>
    <property type="match status" value="1"/>
</dbReference>
<feature type="signal peptide" evidence="7">
    <location>
        <begin position="1"/>
        <end position="24"/>
    </location>
</feature>